<dbReference type="GO" id="GO:0016747">
    <property type="term" value="F:acyltransferase activity, transferring groups other than amino-acyl groups"/>
    <property type="evidence" value="ECO:0007669"/>
    <property type="project" value="InterPro"/>
</dbReference>
<dbReference type="PROSITE" id="PS51186">
    <property type="entry name" value="GNAT"/>
    <property type="match status" value="1"/>
</dbReference>
<sequence length="288" mass="32062">MRWTPWGPVRSNRRVTPSPDALLDAFHQQIRLHDRDVEEGNVVERDGLVHRNYPSDPTTPGAMIESPEGLGDDPDALIGAQRDFFAGRGQRVEWKTYGYDSPADLGDRLAAAGFVPEELEALILGDAEVVAVDVELPQGVRVRSLEVGPDLDRDLERIADLHDLVWPGTRWITMRFGEEMRARPDLVRGCVVEESPDGPVLCASWLRMVEGTDFAGLWGGATHPDWRRRGLYRATVAHRAGLALEHGHRYLRVDASPHSRPILERAGLHQVSTTTPYVLEPELGAARP</sequence>
<dbReference type="Proteomes" id="UP000199019">
    <property type="component" value="Unassembled WGS sequence"/>
</dbReference>
<dbReference type="SUPFAM" id="SSF55729">
    <property type="entry name" value="Acyl-CoA N-acyltransferases (Nat)"/>
    <property type="match status" value="1"/>
</dbReference>
<name>A0A1H9VTQ1_9MICO</name>
<gene>
    <name evidence="2" type="ORF">SAMN05216199_2556</name>
</gene>
<evidence type="ECO:0000259" key="1">
    <source>
        <dbReference type="PROSITE" id="PS51186"/>
    </source>
</evidence>
<organism evidence="2 3">
    <name type="scientific">Pedococcus cremeus</name>
    <dbReference type="NCBI Taxonomy" id="587636"/>
    <lineage>
        <taxon>Bacteria</taxon>
        <taxon>Bacillati</taxon>
        <taxon>Actinomycetota</taxon>
        <taxon>Actinomycetes</taxon>
        <taxon>Micrococcales</taxon>
        <taxon>Intrasporangiaceae</taxon>
        <taxon>Pedococcus</taxon>
    </lineage>
</organism>
<reference evidence="3" key="1">
    <citation type="submission" date="2016-10" db="EMBL/GenBank/DDBJ databases">
        <authorList>
            <person name="Varghese N."/>
            <person name="Submissions S."/>
        </authorList>
    </citation>
    <scope>NUCLEOTIDE SEQUENCE [LARGE SCALE GENOMIC DNA]</scope>
    <source>
        <strain evidence="3">CGMCC 1.6963</strain>
    </source>
</reference>
<dbReference type="AlphaFoldDB" id="A0A1H9VTQ1"/>
<proteinExistence type="predicted"/>
<dbReference type="EMBL" id="FOHB01000004">
    <property type="protein sequence ID" value="SES24962.1"/>
    <property type="molecule type" value="Genomic_DNA"/>
</dbReference>
<dbReference type="InterPro" id="IPR000182">
    <property type="entry name" value="GNAT_dom"/>
</dbReference>
<dbReference type="OrthoDB" id="164800at2"/>
<protein>
    <recommendedName>
        <fullName evidence="1">N-acetyltransferase domain-containing protein</fullName>
    </recommendedName>
</protein>
<dbReference type="Gene3D" id="3.40.630.30">
    <property type="match status" value="1"/>
</dbReference>
<evidence type="ECO:0000313" key="2">
    <source>
        <dbReference type="EMBL" id="SES24962.1"/>
    </source>
</evidence>
<evidence type="ECO:0000313" key="3">
    <source>
        <dbReference type="Proteomes" id="UP000199019"/>
    </source>
</evidence>
<dbReference type="InterPro" id="IPR016181">
    <property type="entry name" value="Acyl_CoA_acyltransferase"/>
</dbReference>
<keyword evidence="3" id="KW-1185">Reference proteome</keyword>
<feature type="domain" description="N-acetyltransferase" evidence="1">
    <location>
        <begin position="140"/>
        <end position="288"/>
    </location>
</feature>
<accession>A0A1H9VTQ1</accession>
<dbReference type="CDD" id="cd04301">
    <property type="entry name" value="NAT_SF"/>
    <property type="match status" value="1"/>
</dbReference>
<dbReference type="STRING" id="587636.SAMN05216199_2556"/>